<dbReference type="PROSITE" id="PS50103">
    <property type="entry name" value="ZF_C3H1"/>
    <property type="match status" value="3"/>
</dbReference>
<dbReference type="PANTHER" id="PTHR46156:SF1">
    <property type="entry name" value="ZINC FINGER CCCH DOMAIN-CONTAINING PROTEIN 3"/>
    <property type="match status" value="1"/>
</dbReference>
<feature type="domain" description="C3H1-type" evidence="8">
    <location>
        <begin position="1962"/>
        <end position="1990"/>
    </location>
</feature>
<evidence type="ECO:0000259" key="8">
    <source>
        <dbReference type="PROSITE" id="PS50103"/>
    </source>
</evidence>
<keyword evidence="9" id="KW-1185">Reference proteome</keyword>
<dbReference type="Gene3D" id="4.10.1000.10">
    <property type="entry name" value="Zinc finger, CCCH-type"/>
    <property type="match status" value="2"/>
</dbReference>
<evidence type="ECO:0000256" key="3">
    <source>
        <dbReference type="ARBA" id="ARBA00022771"/>
    </source>
</evidence>
<keyword evidence="2" id="KW-0677">Repeat</keyword>
<dbReference type="KEGG" id="dzi:111315667"/>
<keyword evidence="1 6" id="KW-0479">Metal-binding</keyword>
<evidence type="ECO:0000256" key="6">
    <source>
        <dbReference type="PROSITE-ProRule" id="PRU00723"/>
    </source>
</evidence>
<keyword evidence="3 6" id="KW-0863">Zinc-finger</keyword>
<evidence type="ECO:0000313" key="9">
    <source>
        <dbReference type="Proteomes" id="UP000515121"/>
    </source>
</evidence>
<dbReference type="Proteomes" id="UP000515121">
    <property type="component" value="Unplaced"/>
</dbReference>
<feature type="region of interest" description="Disordered" evidence="7">
    <location>
        <begin position="473"/>
        <end position="517"/>
    </location>
</feature>
<evidence type="ECO:0000256" key="4">
    <source>
        <dbReference type="ARBA" id="ARBA00022833"/>
    </source>
</evidence>
<dbReference type="RefSeq" id="XP_022773300.1">
    <property type="nucleotide sequence ID" value="XM_022917565.1"/>
</dbReference>
<feature type="zinc finger region" description="C3H1-type" evidence="6">
    <location>
        <begin position="1962"/>
        <end position="1990"/>
    </location>
</feature>
<feature type="compositionally biased region" description="Basic and acidic residues" evidence="7">
    <location>
        <begin position="476"/>
        <end position="487"/>
    </location>
</feature>
<evidence type="ECO:0000313" key="10">
    <source>
        <dbReference type="RefSeq" id="XP_022773300.1"/>
    </source>
</evidence>
<feature type="region of interest" description="Disordered" evidence="7">
    <location>
        <begin position="1363"/>
        <end position="1386"/>
    </location>
</feature>
<gene>
    <name evidence="10" type="primary">LOC111315667</name>
</gene>
<feature type="region of interest" description="Disordered" evidence="7">
    <location>
        <begin position="1"/>
        <end position="158"/>
    </location>
</feature>
<dbReference type="GO" id="GO:0005634">
    <property type="term" value="C:nucleus"/>
    <property type="evidence" value="ECO:0007669"/>
    <property type="project" value="TreeGrafter"/>
</dbReference>
<feature type="region of interest" description="Disordered" evidence="7">
    <location>
        <begin position="697"/>
        <end position="733"/>
    </location>
</feature>
<name>A0A6P6B8C2_DURZI</name>
<keyword evidence="5" id="KW-0238">DNA-binding</keyword>
<feature type="compositionally biased region" description="Basic residues" evidence="7">
    <location>
        <begin position="36"/>
        <end position="45"/>
    </location>
</feature>
<reference evidence="10" key="1">
    <citation type="submission" date="2025-08" db="UniProtKB">
        <authorList>
            <consortium name="RefSeq"/>
        </authorList>
    </citation>
    <scope>IDENTIFICATION</scope>
    <source>
        <tissue evidence="10">Fruit stalk</tissue>
    </source>
</reference>
<feature type="region of interest" description="Disordered" evidence="7">
    <location>
        <begin position="1837"/>
        <end position="1859"/>
    </location>
</feature>
<dbReference type="GO" id="GO:0008270">
    <property type="term" value="F:zinc ion binding"/>
    <property type="evidence" value="ECO:0007669"/>
    <property type="project" value="UniProtKB-KW"/>
</dbReference>
<evidence type="ECO:0000256" key="7">
    <source>
        <dbReference type="SAM" id="MobiDB-lite"/>
    </source>
</evidence>
<organism evidence="9 10">
    <name type="scientific">Durio zibethinus</name>
    <name type="common">Durian</name>
    <dbReference type="NCBI Taxonomy" id="66656"/>
    <lineage>
        <taxon>Eukaryota</taxon>
        <taxon>Viridiplantae</taxon>
        <taxon>Streptophyta</taxon>
        <taxon>Embryophyta</taxon>
        <taxon>Tracheophyta</taxon>
        <taxon>Spermatophyta</taxon>
        <taxon>Magnoliopsida</taxon>
        <taxon>eudicotyledons</taxon>
        <taxon>Gunneridae</taxon>
        <taxon>Pentapetalae</taxon>
        <taxon>rosids</taxon>
        <taxon>malvids</taxon>
        <taxon>Malvales</taxon>
        <taxon>Malvaceae</taxon>
        <taxon>Helicteroideae</taxon>
        <taxon>Durio</taxon>
    </lineage>
</organism>
<accession>A0A6P6B8C2</accession>
<evidence type="ECO:0000256" key="5">
    <source>
        <dbReference type="ARBA" id="ARBA00023125"/>
    </source>
</evidence>
<feature type="region of interest" description="Disordered" evidence="7">
    <location>
        <begin position="1221"/>
        <end position="1243"/>
    </location>
</feature>
<dbReference type="GO" id="GO:0003677">
    <property type="term" value="F:DNA binding"/>
    <property type="evidence" value="ECO:0007669"/>
    <property type="project" value="UniProtKB-KW"/>
</dbReference>
<dbReference type="OrthoDB" id="3247158at2759"/>
<evidence type="ECO:0000256" key="2">
    <source>
        <dbReference type="ARBA" id="ARBA00022737"/>
    </source>
</evidence>
<feature type="domain" description="C3H1-type" evidence="8">
    <location>
        <begin position="2065"/>
        <end position="2093"/>
    </location>
</feature>
<dbReference type="FunFam" id="4.10.1000.10:FF:000022">
    <property type="entry name" value="Zinc finger CCCH domain-containing protein 7"/>
    <property type="match status" value="1"/>
</dbReference>
<feature type="domain" description="C3H1-type" evidence="8">
    <location>
        <begin position="2016"/>
        <end position="2042"/>
    </location>
</feature>
<feature type="compositionally biased region" description="Pro residues" evidence="7">
    <location>
        <begin position="52"/>
        <end position="68"/>
    </location>
</feature>
<feature type="zinc finger region" description="C3H1-type" evidence="6">
    <location>
        <begin position="2016"/>
        <end position="2042"/>
    </location>
</feature>
<dbReference type="GeneID" id="111315667"/>
<dbReference type="InterPro" id="IPR000571">
    <property type="entry name" value="Znf_CCCH"/>
</dbReference>
<feature type="compositionally biased region" description="Polar residues" evidence="7">
    <location>
        <begin position="718"/>
        <end position="728"/>
    </location>
</feature>
<sequence length="2215" mass="244207">MEKIAGCKMKRILMQVKSDSESKSPNQPTMDPSSYVRKHQHHHNNNPRYVPFSPPLHPCPPPSHPPSPCQHSPKNLYPSRHHLPPPQPPPQLRPLPSPPPPLPPQQQSYFPLPVPPPPLSRQQHHNHQPYSPHHPQYTFNPNFNSKPKPSPNPNPTYVSLQIQDFPQRRVPEFGTRSDCWPDNRVSRPHPVSNLDREAHYHQVDRRTACPEIERFRHDLEGSSRFRDFELNQREREELCRFHSDRWISDKSTRDFGIVSMRFESNSSLDHEVNENVRWGSRLRDRLIDNGNDEINERDEMRVFSRKNDYDYDYDAEKERFNERGSIREISHEFNRTPRKHIQKKSSLLRIQNAKLNHRSREDERSHYLGYYNEGKTGTLRGKDLVLSSDHGMEEKEREDSPVELDVSFKSNSLVAKAIVTPTSFAHISDSNLVPKNIKFGKVTRFDKDSSSLQTGKANESSAKLYGSTYVVNRGSGSEDSKQSEGKVKSSGTGNVQDGIKKPCSKGTNVSLRKGKFKKPHKATVKLDDLSCITRDASISDKKPEPLKGKATIPCIGNMGDGGAQNCSNRANFSVGENKVEGTLKSTVSDKIGASVGKSSILKTTKKKIIVRKVVKKVTNSPLILANSELAKKGDQPVKADTPTCCLSPTTVSDRSVTPLKMEIASVAGDSVHGVDSDCCPKESVLLLENEKVNGASRDISRDVGTDVDPDSSVAPKIKNSSTHPFSSSGHEETKVDQGYFNADNSVVGPHIISNTKEDRTEKPNETIKSGTLIVEDLNKQFYHNESSINHGLSRSDNIKMHGDIVDIYSSVPMYNSTGFDCDSSNTQEINTACDIGNFNSGCKQVCTTSGGPIVEDGTTEGLEEANCLVGSNKITHLPCEEETLINSGSIYADSSIQNRSTIGSPDIGYVNSGERNREVGDGFVKHLSPSTLSPGNSDTEGIPDAMESIECGDEYAASIHKRKVGISELDLSSSTFTDISLGSANVFTSANCLDGTISTSGIDCNPAEAISGIGWPDVGLRHSRDKVSILQGSSLDDTFPEVSASADGKSPEKKKRKISTSGSSLTGPVISQEVAVSDISKSSLQLPSNFTDDLLQLEQEVKVSSTDGLHTKGIALSCVNNSVAGPSQAVGTFSYACRDDHPSIYACPAFIESVAPSSPCLYPLKLGGEQLSGETSVSAVNNHLIDATDIEGDNGGKVHEDTAEDQKIISSEVTQCRIIPEHKSSSSDQRFPRTDVEDDNHLPLKDDFPSASNSLVFGVDTNEVSAAYSNDEVVMPAPDIPYDVGFPINHDNLVISKLTCKAHLCQNSEEKAFSDEKHSDDKPMIEGDCSSSALVSYSHHSKTILKSNDAIQTNQLVAGKAGLLPSHDSKNTNSPNFLSGETHGRKNQLSHVVPKSYPTCSSLVCCASKSTTSSTNITKPQTWQQTDNSSAYPLSGNKPSLIANPLRRQMPKKALHFQSTSYIRKGNSLVRTSISVPFLPQGSHSLNSSDYRLNSGVVDEVKKGTGPKSRADAVDLRIGGVNTSFERPTTPPLSNVTKIPKQTINSSGECTSSPLAEPSIGDCCETTTKHPSSMENNDVLNFPEEGLNTSETVNRNGSVNNLEDWTEQNESDLVPSNAKRVTYVKPKSNQLVAISDCGRNSILDADKNQPFSASSDGYYKKRKNQLIRTSLESHIKQAVTISDGKSNSVGQVAAKVISSRTFGKRRSNKVVAKTNKLSKFSLVCTLHGARLSNNDGISLCHPKVLPQLFSWKRMTNKRSFKLNSVSSCSSSLSTIGLKMLLLRKRNTVYTRSINGFSLQKTKVLSVGSSSLKWSKSIERHSRKANEEATLAVVEAERKKREQNGGVSGTGKRSHSRCKVVHGTELRPGERIFRIGSLRYKMDSSRRSLQRISEDKSSCSAGHLSENITKISYVPRRLLIGNDEYVRIGNGNQLVRDLKKRTCVLASEKVWWSLHTARLRLVKKRKYCQFFTRFGKCNKDNGKCPYIHDPSKIAVCTKFLKGLCSNPNCKLTHKVIPERMPDCSYFLQGLCTNENCPYRHVHVNPNASTCQGFLRGYCADDNECRKKHSYICPKFEATGSCPQGSKCKLHHPKNRIKGKKSKRSIEHKNACGRYFRIDISEPKRIVSEKHKALDDGNIFFDGKFSDYISLDVGDDEAGELHKVICDQTTFGDNDSSDLQLDNLNESIKPIRIMNEYKMTQSLLVSEASSVKHVAIR</sequence>
<dbReference type="FunFam" id="4.10.1000.10:FF:000008">
    <property type="entry name" value="zinc finger CCCH domain-containing protein 3"/>
    <property type="match status" value="1"/>
</dbReference>
<feature type="compositionally biased region" description="Pro residues" evidence="7">
    <location>
        <begin position="84"/>
        <end position="104"/>
    </location>
</feature>
<feature type="compositionally biased region" description="Polar residues" evidence="7">
    <location>
        <begin position="23"/>
        <end position="32"/>
    </location>
</feature>
<protein>
    <submittedName>
        <fullName evidence="10">Uncharacterized protein LOC111315667 isoform X1</fullName>
    </submittedName>
</protein>
<keyword evidence="4 6" id="KW-0862">Zinc</keyword>
<feature type="zinc finger region" description="C3H1-type" evidence="6">
    <location>
        <begin position="2065"/>
        <end position="2093"/>
    </location>
</feature>
<evidence type="ECO:0000256" key="1">
    <source>
        <dbReference type="ARBA" id="ARBA00022723"/>
    </source>
</evidence>
<feature type="region of interest" description="Disordered" evidence="7">
    <location>
        <begin position="1412"/>
        <end position="1435"/>
    </location>
</feature>
<feature type="region of interest" description="Disordered" evidence="7">
    <location>
        <begin position="1040"/>
        <end position="1065"/>
    </location>
</feature>
<dbReference type="PANTHER" id="PTHR46156">
    <property type="entry name" value="CCCH ZINGC FINGER"/>
    <property type="match status" value="1"/>
</dbReference>
<dbReference type="SMART" id="SM00356">
    <property type="entry name" value="ZnF_C3H1"/>
    <property type="match status" value="5"/>
</dbReference>
<proteinExistence type="predicted"/>
<feature type="compositionally biased region" description="Polar residues" evidence="7">
    <location>
        <begin position="1420"/>
        <end position="1432"/>
    </location>
</feature>